<proteinExistence type="predicted"/>
<reference evidence="1 2" key="1">
    <citation type="submission" date="2016-11" db="EMBL/GenBank/DDBJ databases">
        <authorList>
            <person name="Jaros S."/>
            <person name="Januszkiewicz K."/>
            <person name="Wedrychowicz H."/>
        </authorList>
    </citation>
    <scope>NUCLEOTIDE SEQUENCE [LARGE SCALE GENOMIC DNA]</scope>
    <source>
        <strain evidence="1 2">DSM 6191</strain>
    </source>
</reference>
<name>A0A1M6CSY6_9CLOT</name>
<evidence type="ECO:0000313" key="2">
    <source>
        <dbReference type="Proteomes" id="UP000184241"/>
    </source>
</evidence>
<dbReference type="EMBL" id="FQXU01000017">
    <property type="protein sequence ID" value="SHI63971.1"/>
    <property type="molecule type" value="Genomic_DNA"/>
</dbReference>
<gene>
    <name evidence="1" type="ORF">SAMN02745941_04109</name>
</gene>
<dbReference type="Proteomes" id="UP000184241">
    <property type="component" value="Unassembled WGS sequence"/>
</dbReference>
<accession>A0A1M6CSY6</accession>
<dbReference type="AlphaFoldDB" id="A0A1M6CSY6"/>
<sequence length="199" mass="22997">MFAGCRNNEAAKINKNMDEIIEEIKKGEYGGSFTDLIYFSKEKAILRGAVGIMVYDLEKQEISRALDLKDIDMNHIQGLETTFYGVDNTGSKIIMFNTADSGGEIKNKNTYLYNIEKDKLDIVDNREFEDRYVGIKEGDYDVYRKYSEKYSPMEFGSYYGEIDDNTLCFLGHDRSDKKSPLKLLIVNKVNNKEKLYDIF</sequence>
<organism evidence="1 2">
    <name type="scientific">Clostridium intestinale DSM 6191</name>
    <dbReference type="NCBI Taxonomy" id="1121320"/>
    <lineage>
        <taxon>Bacteria</taxon>
        <taxon>Bacillati</taxon>
        <taxon>Bacillota</taxon>
        <taxon>Clostridia</taxon>
        <taxon>Eubacteriales</taxon>
        <taxon>Clostridiaceae</taxon>
        <taxon>Clostridium</taxon>
    </lineage>
</organism>
<protein>
    <submittedName>
        <fullName evidence="1">Uncharacterized protein</fullName>
    </submittedName>
</protein>
<evidence type="ECO:0000313" key="1">
    <source>
        <dbReference type="EMBL" id="SHI63971.1"/>
    </source>
</evidence>